<keyword evidence="4" id="KW-1185">Reference proteome</keyword>
<evidence type="ECO:0000313" key="3">
    <source>
        <dbReference type="EMBL" id="RQW75717.1"/>
    </source>
</evidence>
<evidence type="ECO:0000259" key="2">
    <source>
        <dbReference type="Pfam" id="PF07859"/>
    </source>
</evidence>
<accession>A0A3N9UI55</accession>
<reference evidence="3 4" key="1">
    <citation type="journal article" date="2013" name="J. Microbiol.">
        <title>Lysinibacillus chungkukjangi sp. nov., isolated from Chungkukjang, Korean fermented soybean food.</title>
        <authorList>
            <person name="Kim S.J."/>
            <person name="Jang Y.H."/>
            <person name="Hamada M."/>
            <person name="Ahn J.H."/>
            <person name="Weon H.Y."/>
            <person name="Suzuki K."/>
            <person name="Whang K.S."/>
            <person name="Kwon S.W."/>
        </authorList>
    </citation>
    <scope>NUCLEOTIDE SEQUENCE [LARGE SCALE GENOMIC DNA]</scope>
    <source>
        <strain evidence="3 4">MCCC 1A12701</strain>
    </source>
</reference>
<evidence type="ECO:0000313" key="4">
    <source>
        <dbReference type="Proteomes" id="UP000274033"/>
    </source>
</evidence>
<dbReference type="PANTHER" id="PTHR48081">
    <property type="entry name" value="AB HYDROLASE SUPERFAMILY PROTEIN C4A8.06C"/>
    <property type="match status" value="1"/>
</dbReference>
<dbReference type="InterPro" id="IPR029058">
    <property type="entry name" value="AB_hydrolase_fold"/>
</dbReference>
<dbReference type="Proteomes" id="UP000274033">
    <property type="component" value="Unassembled WGS sequence"/>
</dbReference>
<dbReference type="Gene3D" id="3.40.50.1820">
    <property type="entry name" value="alpha/beta hydrolase"/>
    <property type="match status" value="1"/>
</dbReference>
<dbReference type="SUPFAM" id="SSF53474">
    <property type="entry name" value="alpha/beta-Hydrolases"/>
    <property type="match status" value="1"/>
</dbReference>
<organism evidence="3 4">
    <name type="scientific">Lysinibacillus composti</name>
    <dbReference type="NCBI Taxonomy" id="720633"/>
    <lineage>
        <taxon>Bacteria</taxon>
        <taxon>Bacillati</taxon>
        <taxon>Bacillota</taxon>
        <taxon>Bacilli</taxon>
        <taxon>Bacillales</taxon>
        <taxon>Bacillaceae</taxon>
        <taxon>Lysinibacillus</taxon>
    </lineage>
</organism>
<evidence type="ECO:0000256" key="1">
    <source>
        <dbReference type="ARBA" id="ARBA00022801"/>
    </source>
</evidence>
<protein>
    <submittedName>
        <fullName evidence="3">Alpha/beta hydrolase</fullName>
    </submittedName>
</protein>
<dbReference type="RefSeq" id="WP_124762740.1">
    <property type="nucleotide sequence ID" value="NZ_JAFBDY010000002.1"/>
</dbReference>
<feature type="domain" description="Alpha/beta hydrolase fold-3" evidence="2">
    <location>
        <begin position="70"/>
        <end position="277"/>
    </location>
</feature>
<name>A0A3N9UI55_9BACI</name>
<proteinExistence type="predicted"/>
<dbReference type="InterPro" id="IPR050300">
    <property type="entry name" value="GDXG_lipolytic_enzyme"/>
</dbReference>
<dbReference type="OrthoDB" id="9815425at2"/>
<dbReference type="GO" id="GO:0016787">
    <property type="term" value="F:hydrolase activity"/>
    <property type="evidence" value="ECO:0007669"/>
    <property type="project" value="UniProtKB-KW"/>
</dbReference>
<keyword evidence="1 3" id="KW-0378">Hydrolase</keyword>
<gene>
    <name evidence="3" type="ORF">EBB45_03605</name>
</gene>
<sequence>MPLHTYIQEYFTKYPEARIKGVQNQPIIKRPKMYKVEKVAAKDGETNIPIRIYTPILEEHELEHYYPIFIYLHAGGYSNNGFESHDVSSRLISSLCGSKVITVDYELGNKKISDTIQDCYTSVNWIIQHAPNYGGRSDDISLGGASIGAYFASVITLKSLITGDFNLTKQVLHYPIIDLSEEIQDSPYLSRKMYNAKYGVDLATHHTHLIHDEQKEHLNISPLNMKQTDIAKMPKTLIFTAEYDPLCDEGELFADTLKEAGAEVKLVRFDGNIHGFMQSFPGSPDYMRGHELTAEFLANE</sequence>
<dbReference type="Pfam" id="PF07859">
    <property type="entry name" value="Abhydrolase_3"/>
    <property type="match status" value="1"/>
</dbReference>
<comment type="caution">
    <text evidence="3">The sequence shown here is derived from an EMBL/GenBank/DDBJ whole genome shotgun (WGS) entry which is preliminary data.</text>
</comment>
<dbReference type="PANTHER" id="PTHR48081:SF8">
    <property type="entry name" value="ALPHA_BETA HYDROLASE FOLD-3 DOMAIN-CONTAINING PROTEIN-RELATED"/>
    <property type="match status" value="1"/>
</dbReference>
<dbReference type="AlphaFoldDB" id="A0A3N9UI55"/>
<dbReference type="EMBL" id="RRCT01000002">
    <property type="protein sequence ID" value="RQW75717.1"/>
    <property type="molecule type" value="Genomic_DNA"/>
</dbReference>
<dbReference type="InterPro" id="IPR013094">
    <property type="entry name" value="AB_hydrolase_3"/>
</dbReference>